<organism evidence="1 2">
    <name type="scientific">Synechococcus phage S-SKS1</name>
    <dbReference type="NCBI Taxonomy" id="754042"/>
    <lineage>
        <taxon>Viruses</taxon>
        <taxon>Duplodnaviria</taxon>
        <taxon>Heunggongvirae</taxon>
        <taxon>Uroviricota</taxon>
        <taxon>Caudoviricetes</taxon>
        <taxon>Llyrvirus</taxon>
        <taxon>Llyrvirus SSKS1</taxon>
    </lineage>
</organism>
<evidence type="ECO:0000313" key="2">
    <source>
        <dbReference type="Proteomes" id="UP000201252"/>
    </source>
</evidence>
<evidence type="ECO:0008006" key="3">
    <source>
        <dbReference type="Google" id="ProtNLM"/>
    </source>
</evidence>
<sequence length="192" mass="22301">MSNFSDRGWYYLPEIITKEEAIRVKYQNLCGAMSDLGSLEGHWDEERGRVLTCYAPPSSTFVVHRVKPILEELLGEELIPSYWFTTTYHNKGWMNCHTDRPSCEISVTMNIFGDAKWPIKLKDLTGKRQEVVTPPGDGLAYLGTIVPHWRSPLRTHKNDSFMQLFLHYVRKNGPYADYAYDRNQKCYDLLTT</sequence>
<name>M4QPS5_9CAUD</name>
<dbReference type="KEGG" id="vg:15011197"/>
<dbReference type="OrthoDB" id="20119at10239"/>
<dbReference type="EMBL" id="HQ633071">
    <property type="protein sequence ID" value="AGH31786.1"/>
    <property type="molecule type" value="Genomic_DNA"/>
</dbReference>
<protein>
    <recommendedName>
        <fullName evidence="3">Ferrochelatase</fullName>
    </recommendedName>
</protein>
<keyword evidence="2" id="KW-1185">Reference proteome</keyword>
<reference evidence="1 2" key="1">
    <citation type="submission" date="2010-10" db="EMBL/GenBank/DDBJ databases">
        <title>The Genome Sequence of Synechococcus phage S-SKS1.</title>
        <authorList>
            <consortium name="The Broad Institute Genome Sequencing Platform"/>
            <person name="Henn M.R."/>
            <person name="Clokie M."/>
            <person name="Levin J."/>
            <person name="Malboeuf C."/>
            <person name="Casali M."/>
            <person name="Russ C."/>
            <person name="Lennon N."/>
            <person name="Chapman S.B."/>
            <person name="Erlich R."/>
            <person name="Young S.K."/>
            <person name="Yandava C."/>
            <person name="Zeng Q."/>
            <person name="Alvarado L."/>
            <person name="Anderson S."/>
            <person name="Berlin A."/>
            <person name="Chen Z."/>
            <person name="Freedman E."/>
            <person name="Gellesch M."/>
            <person name="Goldberg J."/>
            <person name="Green L."/>
            <person name="Griggs A."/>
            <person name="Gujja S."/>
            <person name="Heilman E.R."/>
            <person name="Heiman D."/>
            <person name="Hollinger A."/>
            <person name="Howarth C."/>
            <person name="Larson L."/>
            <person name="Mehta T."/>
            <person name="Pearson M."/>
            <person name="Roberts A."/>
            <person name="Ryan E."/>
            <person name="Saif S."/>
            <person name="Shea T."/>
            <person name="Shenoy N."/>
            <person name="Sisk P."/>
            <person name="Stolte C."/>
            <person name="Sykes S."/>
            <person name="White J."/>
            <person name="Haas B."/>
            <person name="Nusbaum C."/>
            <person name="Birren B."/>
        </authorList>
    </citation>
    <scope>NUCLEOTIDE SEQUENCE [LARGE SCALE GENOMIC DNA]</scope>
</reference>
<dbReference type="RefSeq" id="YP_007674638.1">
    <property type="nucleotide sequence ID" value="NC_020851.1"/>
</dbReference>
<gene>
    <name evidence="1" type="ORF">SWZG_00283</name>
</gene>
<evidence type="ECO:0000313" key="1">
    <source>
        <dbReference type="EMBL" id="AGH31786.1"/>
    </source>
</evidence>
<dbReference type="Proteomes" id="UP000201252">
    <property type="component" value="Segment"/>
</dbReference>
<proteinExistence type="predicted"/>
<accession>M4QPS5</accession>
<dbReference type="GeneID" id="15011197"/>